<dbReference type="PIRSF" id="PIRSF000521">
    <property type="entry name" value="Transaminase_4ab_Lys_Orn"/>
    <property type="match status" value="1"/>
</dbReference>
<keyword evidence="4" id="KW-0808">Transferase</keyword>
<evidence type="ECO:0000313" key="8">
    <source>
        <dbReference type="Proteomes" id="UP000275394"/>
    </source>
</evidence>
<keyword evidence="7" id="KW-0670">Pyruvate</keyword>
<proteinExistence type="inferred from homology"/>
<keyword evidence="5 6" id="KW-0663">Pyridoxal phosphate</keyword>
<gene>
    <name evidence="7" type="ORF">EDC56_2141</name>
</gene>
<comment type="similarity">
    <text evidence="2 6">Belongs to the class-III pyridoxal-phosphate-dependent aminotransferase family.</text>
</comment>
<name>A0A3N2DPI0_9GAMM</name>
<dbReference type="InterPro" id="IPR005814">
    <property type="entry name" value="Aminotrans_3"/>
</dbReference>
<comment type="cofactor">
    <cofactor evidence="1">
        <name>pyridoxal 5'-phosphate</name>
        <dbReference type="ChEBI" id="CHEBI:597326"/>
    </cofactor>
</comment>
<dbReference type="OrthoDB" id="9801052at2"/>
<protein>
    <submittedName>
        <fullName evidence="7">Beta-alanine--pyruvate transaminase</fullName>
    </submittedName>
</protein>
<dbReference type="Gene3D" id="3.40.640.10">
    <property type="entry name" value="Type I PLP-dependent aspartate aminotransferase-like (Major domain)"/>
    <property type="match status" value="1"/>
</dbReference>
<dbReference type="EMBL" id="RKHR01000004">
    <property type="protein sequence ID" value="ROS01696.1"/>
    <property type="molecule type" value="Genomic_DNA"/>
</dbReference>
<evidence type="ECO:0000256" key="3">
    <source>
        <dbReference type="ARBA" id="ARBA00022576"/>
    </source>
</evidence>
<sequence>MSTLNMDYHWLPFTNNKEFKANPQLIVRAEGIHYYDQQQRKILDACSGLFTTPAGHCRPEITEAVSKQLATLDFTPHFLRANPASFELAERIAELTPENLDRIFFVNSGSEAIETAIKIAYAFFAARGDGGKQRLVSRERAYHGVNFGGVALSGMVKNRDIYGAGLPGVAHMRHTWLAENSNTLGEGEHGIELADDLLRMIQLHGAQSIAACFVEPIAGSTGVLVPPKGYLQRLRQLCDEHDILLVFDEVITGFGRTGANFAADSFDVTPDIITMAKAITNGAQPMGAVAVRTDIYDTVIEAAPGVAPEFFHGYTWSCHPAACAAALATLNIYRDESLFERARALSPLLLDAVANLAELDIINDVRGYGMLAGFDLAPCEQPGRRGAQLQLDLFNAGLHLKTTGDAGIIAPAFVTTPQQIEQMFEILTKVLKRY</sequence>
<dbReference type="CDD" id="cd00610">
    <property type="entry name" value="OAT_like"/>
    <property type="match status" value="1"/>
</dbReference>
<dbReference type="InterPro" id="IPR049704">
    <property type="entry name" value="Aminotrans_3_PPA_site"/>
</dbReference>
<dbReference type="InterPro" id="IPR015422">
    <property type="entry name" value="PyrdxlP-dep_Trfase_small"/>
</dbReference>
<dbReference type="FunFam" id="3.40.640.10:FF:000014">
    <property type="entry name" value="Adenosylmethionine-8-amino-7-oxononanoate aminotransferase, probable"/>
    <property type="match status" value="1"/>
</dbReference>
<evidence type="ECO:0000256" key="5">
    <source>
        <dbReference type="ARBA" id="ARBA00022898"/>
    </source>
</evidence>
<dbReference type="InterPro" id="IPR015424">
    <property type="entry name" value="PyrdxlP-dep_Trfase"/>
</dbReference>
<dbReference type="PANTHER" id="PTHR43094:SF1">
    <property type="entry name" value="AMINOTRANSFERASE CLASS-III"/>
    <property type="match status" value="1"/>
</dbReference>
<accession>A0A3N2DPI0</accession>
<dbReference type="PANTHER" id="PTHR43094">
    <property type="entry name" value="AMINOTRANSFERASE"/>
    <property type="match status" value="1"/>
</dbReference>
<evidence type="ECO:0000256" key="4">
    <source>
        <dbReference type="ARBA" id="ARBA00022679"/>
    </source>
</evidence>
<keyword evidence="3" id="KW-0032">Aminotransferase</keyword>
<reference evidence="7 8" key="1">
    <citation type="submission" date="2018-11" db="EMBL/GenBank/DDBJ databases">
        <title>Genomic Encyclopedia of Type Strains, Phase IV (KMG-IV): sequencing the most valuable type-strain genomes for metagenomic binning, comparative biology and taxonomic classification.</title>
        <authorList>
            <person name="Goeker M."/>
        </authorList>
    </citation>
    <scope>NUCLEOTIDE SEQUENCE [LARGE SCALE GENOMIC DNA]</scope>
    <source>
        <strain evidence="7 8">DSM 100316</strain>
    </source>
</reference>
<dbReference type="GO" id="GO:0030170">
    <property type="term" value="F:pyridoxal phosphate binding"/>
    <property type="evidence" value="ECO:0007669"/>
    <property type="project" value="InterPro"/>
</dbReference>
<dbReference type="SUPFAM" id="SSF53383">
    <property type="entry name" value="PLP-dependent transferases"/>
    <property type="match status" value="1"/>
</dbReference>
<dbReference type="Gene3D" id="3.90.1150.10">
    <property type="entry name" value="Aspartate Aminotransferase, domain 1"/>
    <property type="match status" value="1"/>
</dbReference>
<dbReference type="InterPro" id="IPR015421">
    <property type="entry name" value="PyrdxlP-dep_Trfase_major"/>
</dbReference>
<dbReference type="Pfam" id="PF00202">
    <property type="entry name" value="Aminotran_3"/>
    <property type="match status" value="1"/>
</dbReference>
<evidence type="ECO:0000313" key="7">
    <source>
        <dbReference type="EMBL" id="ROS01696.1"/>
    </source>
</evidence>
<organism evidence="7 8">
    <name type="scientific">Sinobacterium caligoides</name>
    <dbReference type="NCBI Taxonomy" id="933926"/>
    <lineage>
        <taxon>Bacteria</taxon>
        <taxon>Pseudomonadati</taxon>
        <taxon>Pseudomonadota</taxon>
        <taxon>Gammaproteobacteria</taxon>
        <taxon>Cellvibrionales</taxon>
        <taxon>Spongiibacteraceae</taxon>
        <taxon>Sinobacterium</taxon>
    </lineage>
</organism>
<evidence type="ECO:0000256" key="6">
    <source>
        <dbReference type="RuleBase" id="RU003560"/>
    </source>
</evidence>
<dbReference type="AlphaFoldDB" id="A0A3N2DPI0"/>
<dbReference type="Proteomes" id="UP000275394">
    <property type="component" value="Unassembled WGS sequence"/>
</dbReference>
<dbReference type="RefSeq" id="WP_123712460.1">
    <property type="nucleotide sequence ID" value="NZ_RKHR01000004.1"/>
</dbReference>
<keyword evidence="8" id="KW-1185">Reference proteome</keyword>
<evidence type="ECO:0000256" key="2">
    <source>
        <dbReference type="ARBA" id="ARBA00008954"/>
    </source>
</evidence>
<evidence type="ECO:0000256" key="1">
    <source>
        <dbReference type="ARBA" id="ARBA00001933"/>
    </source>
</evidence>
<dbReference type="GO" id="GO:0008483">
    <property type="term" value="F:transaminase activity"/>
    <property type="evidence" value="ECO:0007669"/>
    <property type="project" value="UniProtKB-KW"/>
</dbReference>
<dbReference type="PROSITE" id="PS00600">
    <property type="entry name" value="AA_TRANSFER_CLASS_3"/>
    <property type="match status" value="1"/>
</dbReference>
<comment type="caution">
    <text evidence="7">The sequence shown here is derived from an EMBL/GenBank/DDBJ whole genome shotgun (WGS) entry which is preliminary data.</text>
</comment>